<feature type="compositionally biased region" description="Basic and acidic residues" evidence="1">
    <location>
        <begin position="254"/>
        <end position="265"/>
    </location>
</feature>
<name>A0A9P6TX48_9FUNG</name>
<evidence type="ECO:0000313" key="2">
    <source>
        <dbReference type="EMBL" id="KAG0250437.1"/>
    </source>
</evidence>
<feature type="compositionally biased region" description="Polar residues" evidence="1">
    <location>
        <begin position="147"/>
        <end position="166"/>
    </location>
</feature>
<gene>
    <name evidence="2" type="ORF">BG011_008344</name>
</gene>
<evidence type="ECO:0000313" key="3">
    <source>
        <dbReference type="Proteomes" id="UP000726737"/>
    </source>
</evidence>
<evidence type="ECO:0000256" key="1">
    <source>
        <dbReference type="SAM" id="MobiDB-lite"/>
    </source>
</evidence>
<keyword evidence="3" id="KW-1185">Reference proteome</keyword>
<feature type="compositionally biased region" description="Acidic residues" evidence="1">
    <location>
        <begin position="266"/>
        <end position="282"/>
    </location>
</feature>
<dbReference type="AlphaFoldDB" id="A0A9P6TX48"/>
<accession>A0A9P6TX48</accession>
<dbReference type="OrthoDB" id="2410682at2759"/>
<protein>
    <submittedName>
        <fullName evidence="2">Uncharacterized protein</fullName>
    </submittedName>
</protein>
<feature type="region of interest" description="Disordered" evidence="1">
    <location>
        <begin position="145"/>
        <end position="183"/>
    </location>
</feature>
<dbReference type="Proteomes" id="UP000726737">
    <property type="component" value="Unassembled WGS sequence"/>
</dbReference>
<feature type="compositionally biased region" description="Polar residues" evidence="1">
    <location>
        <begin position="36"/>
        <end position="49"/>
    </location>
</feature>
<feature type="compositionally biased region" description="Polar residues" evidence="1">
    <location>
        <begin position="1"/>
        <end position="10"/>
    </location>
</feature>
<comment type="caution">
    <text evidence="2">The sequence shown here is derived from an EMBL/GenBank/DDBJ whole genome shotgun (WGS) entry which is preliminary data.</text>
</comment>
<feature type="region of interest" description="Disordered" evidence="1">
    <location>
        <begin position="329"/>
        <end position="351"/>
    </location>
</feature>
<sequence>MNSLVNYASESESDTEDIPSSSRVLEQPPIPVVQGIASSPPHTTAQENQPENKVHDTITGDNDSTNQGEVFVSAALKDLQNFAAAIDTNTVSSILADDGSEKSSAMEVDQEEPAATISPRKGVELSMEQQTIMDAFLKEIDALPLTSKDQSQPPPHSSSIYNSGTADHSDAKNKNLDTDEPPSVLDACWQQSQTVQSIYSRIHQLSLVSSPTLDPKVMESRLIEYAIRILDWEQGGLKSGYFLGEERAVAISKMHEESSRSKENAIEDDDESDDQDDEDDSDVTTVQLPAFGGVVGEMLEYMHEVEQSAAPPGWKIVWNAKDASYGFRHTASRNESTHDAEQNIDSAGGKD</sequence>
<organism evidence="2 3">
    <name type="scientific">Mortierella polycephala</name>
    <dbReference type="NCBI Taxonomy" id="41804"/>
    <lineage>
        <taxon>Eukaryota</taxon>
        <taxon>Fungi</taxon>
        <taxon>Fungi incertae sedis</taxon>
        <taxon>Mucoromycota</taxon>
        <taxon>Mortierellomycotina</taxon>
        <taxon>Mortierellomycetes</taxon>
        <taxon>Mortierellales</taxon>
        <taxon>Mortierellaceae</taxon>
        <taxon>Mortierella</taxon>
    </lineage>
</organism>
<dbReference type="EMBL" id="JAAAJA010000686">
    <property type="protein sequence ID" value="KAG0250437.1"/>
    <property type="molecule type" value="Genomic_DNA"/>
</dbReference>
<proteinExistence type="predicted"/>
<feature type="region of interest" description="Disordered" evidence="1">
    <location>
        <begin position="1"/>
        <end position="66"/>
    </location>
</feature>
<feature type="compositionally biased region" description="Basic and acidic residues" evidence="1">
    <location>
        <begin position="167"/>
        <end position="177"/>
    </location>
</feature>
<feature type="region of interest" description="Disordered" evidence="1">
    <location>
        <begin position="254"/>
        <end position="283"/>
    </location>
</feature>
<reference evidence="2" key="1">
    <citation type="journal article" date="2020" name="Fungal Divers.">
        <title>Resolving the Mortierellaceae phylogeny through synthesis of multi-gene phylogenetics and phylogenomics.</title>
        <authorList>
            <person name="Vandepol N."/>
            <person name="Liber J."/>
            <person name="Desiro A."/>
            <person name="Na H."/>
            <person name="Kennedy M."/>
            <person name="Barry K."/>
            <person name="Grigoriev I.V."/>
            <person name="Miller A.N."/>
            <person name="O'Donnell K."/>
            <person name="Stajich J.E."/>
            <person name="Bonito G."/>
        </authorList>
    </citation>
    <scope>NUCLEOTIDE SEQUENCE</scope>
    <source>
        <strain evidence="2">KOD948</strain>
    </source>
</reference>